<sequence length="30" mass="3345">MIVRRLQDLIGTEADVEGGDRDRAAGTWRS</sequence>
<dbReference type="EMBL" id="JABFXE010000758">
    <property type="protein sequence ID" value="NUQ90360.1"/>
    <property type="molecule type" value="Genomic_DNA"/>
</dbReference>
<accession>A0A850CEK0</accession>
<dbReference type="AlphaFoldDB" id="A0A850CEK0"/>
<feature type="non-terminal residue" evidence="1">
    <location>
        <position position="30"/>
    </location>
</feature>
<dbReference type="Proteomes" id="UP000574690">
    <property type="component" value="Unassembled WGS sequence"/>
</dbReference>
<organism evidence="1 2">
    <name type="scientific">Glycomyces artemisiae</name>
    <dbReference type="NCBI Taxonomy" id="1076443"/>
    <lineage>
        <taxon>Bacteria</taxon>
        <taxon>Bacillati</taxon>
        <taxon>Actinomycetota</taxon>
        <taxon>Actinomycetes</taxon>
        <taxon>Glycomycetales</taxon>
        <taxon>Glycomycetaceae</taxon>
        <taxon>Glycomyces</taxon>
    </lineage>
</organism>
<reference evidence="1 2" key="1">
    <citation type="submission" date="2020-05" db="EMBL/GenBank/DDBJ databases">
        <title>DNA-SIP metagenomic assembled genomes.</title>
        <authorList>
            <person name="Yu J."/>
        </authorList>
    </citation>
    <scope>NUCLEOTIDE SEQUENCE [LARGE SCALE GENOMIC DNA]</scope>
    <source>
        <strain evidence="1">Bin5.27</strain>
    </source>
</reference>
<comment type="caution">
    <text evidence="1">The sequence shown here is derived from an EMBL/GenBank/DDBJ whole genome shotgun (WGS) entry which is preliminary data.</text>
</comment>
<evidence type="ECO:0000313" key="1">
    <source>
        <dbReference type="EMBL" id="NUQ90360.1"/>
    </source>
</evidence>
<gene>
    <name evidence="1" type="primary">ectC</name>
    <name evidence="1" type="ORF">HOQ43_18095</name>
</gene>
<name>A0A850CEK0_9ACTN</name>
<proteinExistence type="predicted"/>
<evidence type="ECO:0000313" key="2">
    <source>
        <dbReference type="Proteomes" id="UP000574690"/>
    </source>
</evidence>
<protein>
    <submittedName>
        <fullName evidence="1">L-ectoine synthase</fullName>
    </submittedName>
</protein>